<gene>
    <name evidence="7" type="primary">cep135</name>
    <name evidence="7" type="ORF">E2C01_034505</name>
</gene>
<feature type="coiled-coil region" evidence="5">
    <location>
        <begin position="209"/>
        <end position="353"/>
    </location>
</feature>
<dbReference type="EMBL" id="VSRR010004861">
    <property type="protein sequence ID" value="MPC40930.1"/>
    <property type="molecule type" value="Genomic_DNA"/>
</dbReference>
<evidence type="ECO:0000256" key="6">
    <source>
        <dbReference type="SAM" id="MobiDB-lite"/>
    </source>
</evidence>
<evidence type="ECO:0000313" key="8">
    <source>
        <dbReference type="Proteomes" id="UP000324222"/>
    </source>
</evidence>
<feature type="region of interest" description="Disordered" evidence="6">
    <location>
        <begin position="99"/>
        <end position="151"/>
    </location>
</feature>
<accession>A0A5B7F0S5</accession>
<comment type="caution">
    <text evidence="7">The sequence shown here is derived from an EMBL/GenBank/DDBJ whole genome shotgun (WGS) entry which is preliminary data.</text>
</comment>
<organism evidence="7 8">
    <name type="scientific">Portunus trituberculatus</name>
    <name type="common">Swimming crab</name>
    <name type="synonym">Neptunus trituberculatus</name>
    <dbReference type="NCBI Taxonomy" id="210409"/>
    <lineage>
        <taxon>Eukaryota</taxon>
        <taxon>Metazoa</taxon>
        <taxon>Ecdysozoa</taxon>
        <taxon>Arthropoda</taxon>
        <taxon>Crustacea</taxon>
        <taxon>Multicrustacea</taxon>
        <taxon>Malacostraca</taxon>
        <taxon>Eumalacostraca</taxon>
        <taxon>Eucarida</taxon>
        <taxon>Decapoda</taxon>
        <taxon>Pleocyemata</taxon>
        <taxon>Brachyura</taxon>
        <taxon>Eubrachyura</taxon>
        <taxon>Portunoidea</taxon>
        <taxon>Portunidae</taxon>
        <taxon>Portuninae</taxon>
        <taxon>Portunus</taxon>
    </lineage>
</organism>
<evidence type="ECO:0000256" key="1">
    <source>
        <dbReference type="ARBA" id="ARBA00004114"/>
    </source>
</evidence>
<proteinExistence type="inferred from homology"/>
<evidence type="ECO:0000256" key="5">
    <source>
        <dbReference type="SAM" id="Coils"/>
    </source>
</evidence>
<dbReference type="GO" id="GO:0005814">
    <property type="term" value="C:centriole"/>
    <property type="evidence" value="ECO:0007669"/>
    <property type="project" value="UniProtKB-SubCell"/>
</dbReference>
<evidence type="ECO:0000313" key="7">
    <source>
        <dbReference type="EMBL" id="MPC40930.1"/>
    </source>
</evidence>
<name>A0A5B7F0S5_PORTR</name>
<dbReference type="Gene3D" id="1.10.287.1490">
    <property type="match status" value="1"/>
</dbReference>
<keyword evidence="3" id="KW-0206">Cytoskeleton</keyword>
<evidence type="ECO:0000256" key="3">
    <source>
        <dbReference type="ARBA" id="ARBA00023212"/>
    </source>
</evidence>
<evidence type="ECO:0000256" key="2">
    <source>
        <dbReference type="ARBA" id="ARBA00022490"/>
    </source>
</evidence>
<dbReference type="AlphaFoldDB" id="A0A5B7F0S5"/>
<feature type="compositionally biased region" description="Gly residues" evidence="6">
    <location>
        <begin position="8"/>
        <end position="22"/>
    </location>
</feature>
<keyword evidence="5" id="KW-0175">Coiled coil</keyword>
<dbReference type="Proteomes" id="UP000324222">
    <property type="component" value="Unassembled WGS sequence"/>
</dbReference>
<feature type="region of interest" description="Disordered" evidence="6">
    <location>
        <begin position="1"/>
        <end position="25"/>
    </location>
</feature>
<keyword evidence="8" id="KW-1185">Reference proteome</keyword>
<dbReference type="InterPro" id="IPR051877">
    <property type="entry name" value="Centriole_BasalBody_StrucProt"/>
</dbReference>
<dbReference type="PANTHER" id="PTHR20544:SF0">
    <property type="entry name" value="NUCLEOPROTEIN TPR_MLP1 DOMAIN-CONTAINING PROTEIN"/>
    <property type="match status" value="1"/>
</dbReference>
<evidence type="ECO:0000256" key="4">
    <source>
        <dbReference type="ARBA" id="ARBA00038123"/>
    </source>
</evidence>
<feature type="coiled-coil region" evidence="5">
    <location>
        <begin position="389"/>
        <end position="423"/>
    </location>
</feature>
<protein>
    <submittedName>
        <fullName evidence="7">Centrosomal protein</fullName>
    </submittedName>
</protein>
<dbReference type="OrthoDB" id="6351470at2759"/>
<feature type="coiled-coil region" evidence="5">
    <location>
        <begin position="59"/>
        <end position="86"/>
    </location>
</feature>
<comment type="similarity">
    <text evidence="4">Belongs to the CEP135/TSGA10 family.</text>
</comment>
<comment type="subcellular location">
    <subcellularLocation>
        <location evidence="1">Cytoplasm</location>
        <location evidence="1">Cytoskeleton</location>
        <location evidence="1">Microtubule organizing center</location>
        <location evidence="1">Centrosome</location>
        <location evidence="1">Centriole</location>
    </subcellularLocation>
</comment>
<dbReference type="PANTHER" id="PTHR20544">
    <property type="entry name" value="CENTROSOMAL PROTEIN CEP135"/>
    <property type="match status" value="1"/>
</dbReference>
<keyword evidence="2" id="KW-0963">Cytoplasm</keyword>
<reference evidence="7 8" key="1">
    <citation type="submission" date="2019-05" db="EMBL/GenBank/DDBJ databases">
        <title>Another draft genome of Portunus trituberculatus and its Hox gene families provides insights of decapod evolution.</title>
        <authorList>
            <person name="Jeong J.-H."/>
            <person name="Song I."/>
            <person name="Kim S."/>
            <person name="Choi T."/>
            <person name="Kim D."/>
            <person name="Ryu S."/>
            <person name="Kim W."/>
        </authorList>
    </citation>
    <scope>NUCLEOTIDE SEQUENCE [LARGE SCALE GENOMIC DNA]</scope>
    <source>
        <tissue evidence="7">Muscle</tissue>
    </source>
</reference>
<sequence length="423" mass="46938">MAVPVGVPGMGPTGGSPRGMGTAGPPPPRPLSVPIVNISSRVRLLCLLTYANVDDCASLLDLAADVETLRRERDFFKQQMEYFKQQLSSQAGRAAPVVPGLGMAMDSDRASARGPLTRGSSDPSPPLEGEPSAAAVTRAEARAGEEVDMSSVLRERDTLQQERDFFRGQYNDLSRRMAQLTSTGPTISQTLRQEIDSLMTEKRNSNIARADLEGQVRILTERLAEAEREKAEIDGHTRDLHAAIEKLQDAATQRFPPSTQAFILEVRKARDAAMSDLEKVKKERDQLREKLRMINVYLSTSRRLLQQKVGEIGDTEHQLEMRLNQLSSSEARLKELEAEVVRVREELADSRAEVTALRASVARLDHDKDLLNLHVSVMQTELDTKTEGVASLREELRKREALVAQLEGSVTRLEGRLDQAKQV</sequence>